<reference evidence="2 3" key="1">
    <citation type="journal article" date="2016" name="Nat. Commun.">
        <title>Thousands of microbial genomes shed light on interconnected biogeochemical processes in an aquifer system.</title>
        <authorList>
            <person name="Anantharaman K."/>
            <person name="Brown C.T."/>
            <person name="Hug L.A."/>
            <person name="Sharon I."/>
            <person name="Castelle C.J."/>
            <person name="Probst A.J."/>
            <person name="Thomas B.C."/>
            <person name="Singh A."/>
            <person name="Wilkins M.J."/>
            <person name="Karaoz U."/>
            <person name="Brodie E.L."/>
            <person name="Williams K.H."/>
            <person name="Hubbard S.S."/>
            <person name="Banfield J.F."/>
        </authorList>
    </citation>
    <scope>NUCLEOTIDE SEQUENCE [LARGE SCALE GENOMIC DNA]</scope>
</reference>
<feature type="transmembrane region" description="Helical" evidence="1">
    <location>
        <begin position="94"/>
        <end position="116"/>
    </location>
</feature>
<keyword evidence="1" id="KW-0472">Membrane</keyword>
<dbReference type="InterPro" id="IPR043993">
    <property type="entry name" value="T4SS_pilin"/>
</dbReference>
<protein>
    <submittedName>
        <fullName evidence="2">Uncharacterized protein</fullName>
    </submittedName>
</protein>
<dbReference type="AlphaFoldDB" id="A0A1G1XMW0"/>
<dbReference type="Pfam" id="PF18895">
    <property type="entry name" value="T4SS_pilin"/>
    <property type="match status" value="1"/>
</dbReference>
<dbReference type="Proteomes" id="UP000176498">
    <property type="component" value="Unassembled WGS sequence"/>
</dbReference>
<keyword evidence="1" id="KW-1133">Transmembrane helix</keyword>
<gene>
    <name evidence="2" type="ORF">A2Y82_00900</name>
</gene>
<evidence type="ECO:0000313" key="3">
    <source>
        <dbReference type="Proteomes" id="UP000176498"/>
    </source>
</evidence>
<keyword evidence="1" id="KW-0812">Transmembrane</keyword>
<accession>A0A1G1XMW0</accession>
<dbReference type="EMBL" id="MHHZ01000018">
    <property type="protein sequence ID" value="OGY41455.1"/>
    <property type="molecule type" value="Genomic_DNA"/>
</dbReference>
<evidence type="ECO:0000313" key="2">
    <source>
        <dbReference type="EMBL" id="OGY41455.1"/>
    </source>
</evidence>
<sequence length="138" mass="14685">MKSIKIIIIPLLLISALLLTTNCLAFSVTGDISSFGTRVYGAAPQNNLVVWIALIIKALFGFLGVLFFALIVYGGFMYMTSMGKDEQIKKAKNIIITAVIGLAIILLSYAIATYIMNLLMSSMGGGGGDTGDANVQIQ</sequence>
<feature type="transmembrane region" description="Helical" evidence="1">
    <location>
        <begin position="49"/>
        <end position="73"/>
    </location>
</feature>
<name>A0A1G1XMW0_9BACT</name>
<organism evidence="2 3">
    <name type="scientific">Candidatus Buchananbacteria bacterium RBG_13_36_9</name>
    <dbReference type="NCBI Taxonomy" id="1797530"/>
    <lineage>
        <taxon>Bacteria</taxon>
        <taxon>Candidatus Buchananiibacteriota</taxon>
    </lineage>
</organism>
<comment type="caution">
    <text evidence="2">The sequence shown here is derived from an EMBL/GenBank/DDBJ whole genome shotgun (WGS) entry which is preliminary data.</text>
</comment>
<proteinExistence type="predicted"/>
<evidence type="ECO:0000256" key="1">
    <source>
        <dbReference type="SAM" id="Phobius"/>
    </source>
</evidence>